<keyword evidence="2" id="KW-0012">Acyltransferase</keyword>
<dbReference type="InterPro" id="IPR050680">
    <property type="entry name" value="YpeA/RimI_acetyltransf"/>
</dbReference>
<evidence type="ECO:0000256" key="1">
    <source>
        <dbReference type="ARBA" id="ARBA00022679"/>
    </source>
</evidence>
<dbReference type="InterPro" id="IPR000182">
    <property type="entry name" value="GNAT_dom"/>
</dbReference>
<dbReference type="AlphaFoldDB" id="A0A5C8GHV8"/>
<dbReference type="Pfam" id="PF00583">
    <property type="entry name" value="Acetyltransf_1"/>
    <property type="match status" value="1"/>
</dbReference>
<dbReference type="PROSITE" id="PS51186">
    <property type="entry name" value="GNAT"/>
    <property type="match status" value="1"/>
</dbReference>
<proteinExistence type="predicted"/>
<accession>A0A5C8GHV8</accession>
<evidence type="ECO:0000259" key="3">
    <source>
        <dbReference type="PROSITE" id="PS51186"/>
    </source>
</evidence>
<evidence type="ECO:0000313" key="5">
    <source>
        <dbReference type="Proteomes" id="UP000321612"/>
    </source>
</evidence>
<name>A0A5C8GHV8_9BACT</name>
<dbReference type="Proteomes" id="UP000321612">
    <property type="component" value="Unassembled WGS sequence"/>
</dbReference>
<dbReference type="EMBL" id="SDIK01000054">
    <property type="protein sequence ID" value="TXJ61531.1"/>
    <property type="molecule type" value="Genomic_DNA"/>
</dbReference>
<dbReference type="InterPro" id="IPR016181">
    <property type="entry name" value="Acyl_CoA_acyltransferase"/>
</dbReference>
<evidence type="ECO:0000256" key="2">
    <source>
        <dbReference type="ARBA" id="ARBA00023315"/>
    </source>
</evidence>
<gene>
    <name evidence="4" type="ORF">ETF27_07180</name>
</gene>
<protein>
    <submittedName>
        <fullName evidence="4">GNAT family N-acetyltransferase</fullName>
    </submittedName>
</protein>
<keyword evidence="1 4" id="KW-0808">Transferase</keyword>
<sequence length="190" mass="21605">MTVNIVNARAEEASMIAKMIMEAMNHECCKWFAGSHHSLQDFHRLMKRLVEQEDSQYSYRNTLVAKTKDNTIVGICVSYEGSKLHELRRAFIEGAKQSFGIDHSDMPDETQSGELYIDSLCTDKNCRGRGIASKLLLATIEKGRMLHLPTGLLVDKGNPKAEKLYSRLGFQYVDDNEWGGHPMRHLLYPI</sequence>
<dbReference type="SUPFAM" id="SSF55729">
    <property type="entry name" value="Acyl-CoA N-acyltransferases (Nat)"/>
    <property type="match status" value="1"/>
</dbReference>
<dbReference type="OrthoDB" id="5319888at2"/>
<comment type="caution">
    <text evidence="4">The sequence shown here is derived from an EMBL/GenBank/DDBJ whole genome shotgun (WGS) entry which is preliminary data.</text>
</comment>
<organism evidence="4 5">
    <name type="scientific">Prevotella brunnea</name>
    <dbReference type="NCBI Taxonomy" id="2508867"/>
    <lineage>
        <taxon>Bacteria</taxon>
        <taxon>Pseudomonadati</taxon>
        <taxon>Bacteroidota</taxon>
        <taxon>Bacteroidia</taxon>
        <taxon>Bacteroidales</taxon>
        <taxon>Prevotellaceae</taxon>
        <taxon>Prevotella</taxon>
    </lineage>
</organism>
<dbReference type="PANTHER" id="PTHR43420">
    <property type="entry name" value="ACETYLTRANSFERASE"/>
    <property type="match status" value="1"/>
</dbReference>
<dbReference type="PANTHER" id="PTHR43420:SF12">
    <property type="entry name" value="N-ACETYLTRANSFERASE DOMAIN-CONTAINING PROTEIN"/>
    <property type="match status" value="1"/>
</dbReference>
<dbReference type="CDD" id="cd04301">
    <property type="entry name" value="NAT_SF"/>
    <property type="match status" value="1"/>
</dbReference>
<dbReference type="Gene3D" id="3.40.630.30">
    <property type="match status" value="1"/>
</dbReference>
<reference evidence="5" key="1">
    <citation type="submission" date="2019-05" db="EMBL/GenBank/DDBJ databases">
        <title>Prevotella brunnea sp. nov., isolated from a wound of a patient.</title>
        <authorList>
            <person name="Buhl M."/>
        </authorList>
    </citation>
    <scope>NUCLEOTIDE SEQUENCE [LARGE SCALE GENOMIC DNA]</scope>
    <source>
        <strain evidence="5">A2672</strain>
    </source>
</reference>
<dbReference type="GO" id="GO:0016747">
    <property type="term" value="F:acyltransferase activity, transferring groups other than amino-acyl groups"/>
    <property type="evidence" value="ECO:0007669"/>
    <property type="project" value="InterPro"/>
</dbReference>
<keyword evidence="5" id="KW-1185">Reference proteome</keyword>
<dbReference type="RefSeq" id="WP_130828645.1">
    <property type="nucleotide sequence ID" value="NZ_SDIK01000054.1"/>
</dbReference>
<evidence type="ECO:0000313" key="4">
    <source>
        <dbReference type="EMBL" id="TXJ61531.1"/>
    </source>
</evidence>
<feature type="domain" description="N-acetyltransferase" evidence="3">
    <location>
        <begin position="3"/>
        <end position="188"/>
    </location>
</feature>